<keyword evidence="2" id="KW-0234">DNA repair</keyword>
<dbReference type="EMBL" id="JAJJMA010322826">
    <property type="protein sequence ID" value="MCL7050030.1"/>
    <property type="molecule type" value="Genomic_DNA"/>
</dbReference>
<evidence type="ECO:0000313" key="5">
    <source>
        <dbReference type="Proteomes" id="UP001177140"/>
    </source>
</evidence>
<keyword evidence="5" id="KW-1185">Reference proteome</keyword>
<dbReference type="GO" id="GO:0005634">
    <property type="term" value="C:nucleus"/>
    <property type="evidence" value="ECO:0007669"/>
    <property type="project" value="TreeGrafter"/>
</dbReference>
<dbReference type="Proteomes" id="UP001177140">
    <property type="component" value="Unassembled WGS sequence"/>
</dbReference>
<protein>
    <recommendedName>
        <fullName evidence="3">Morc S5 domain-containing protein</fullName>
    </recommendedName>
</protein>
<dbReference type="GO" id="GO:0016887">
    <property type="term" value="F:ATP hydrolysis activity"/>
    <property type="evidence" value="ECO:0007669"/>
    <property type="project" value="InterPro"/>
</dbReference>
<gene>
    <name evidence="4" type="ORF">MKW94_017571</name>
</gene>
<comment type="caution">
    <text evidence="4">The sequence shown here is derived from an EMBL/GenBank/DDBJ whole genome shotgun (WGS) entry which is preliminary data.</text>
</comment>
<dbReference type="PANTHER" id="PTHR23336:SF44">
    <property type="entry name" value="PROTEIN MICRORCHIDIA 6"/>
    <property type="match status" value="1"/>
</dbReference>
<reference evidence="4" key="1">
    <citation type="submission" date="2022-03" db="EMBL/GenBank/DDBJ databases">
        <title>A functionally conserved STORR gene fusion in Papaver species that diverged 16.8 million years ago.</title>
        <authorList>
            <person name="Catania T."/>
        </authorList>
    </citation>
    <scope>NUCLEOTIDE SEQUENCE</scope>
    <source>
        <strain evidence="4">S-191538</strain>
    </source>
</reference>
<evidence type="ECO:0000259" key="3">
    <source>
        <dbReference type="Pfam" id="PF17942"/>
    </source>
</evidence>
<dbReference type="InterPro" id="IPR041006">
    <property type="entry name" value="Morc_S5"/>
</dbReference>
<dbReference type="GO" id="GO:0006281">
    <property type="term" value="P:DNA repair"/>
    <property type="evidence" value="ECO:0007669"/>
    <property type="project" value="UniProtKB-KW"/>
</dbReference>
<dbReference type="Pfam" id="PF17942">
    <property type="entry name" value="Morc6_S5"/>
    <property type="match status" value="1"/>
</dbReference>
<keyword evidence="1" id="KW-0227">DNA damage</keyword>
<evidence type="ECO:0000256" key="2">
    <source>
        <dbReference type="ARBA" id="ARBA00023204"/>
    </source>
</evidence>
<accession>A0AA41VYT3</accession>
<dbReference type="PANTHER" id="PTHR23336">
    <property type="entry name" value="ZINC FINGER CW-TYPE COILED-COIL DOMAIN PROTEIN 3"/>
    <property type="match status" value="1"/>
</dbReference>
<dbReference type="AlphaFoldDB" id="A0AA41VYT3"/>
<evidence type="ECO:0000313" key="4">
    <source>
        <dbReference type="EMBL" id="MCL7050030.1"/>
    </source>
</evidence>
<feature type="non-terminal residue" evidence="4">
    <location>
        <position position="139"/>
    </location>
</feature>
<sequence length="139" mass="16013">MELDFESDVKDIILAGAPKVSKKDVLKALCQQHLANKFRYSLREYLSILYLRVPAHFRIILRGQEVQRHNIADDLKYLEFIFYRPHIGPNSEAAVVTTIGLLKDAPEVNINGFCVYHKNRLIMPFWDVASQNNKSRGVV</sequence>
<name>A0AA41VYT3_PAPNU</name>
<organism evidence="4 5">
    <name type="scientific">Papaver nudicaule</name>
    <name type="common">Iceland poppy</name>
    <dbReference type="NCBI Taxonomy" id="74823"/>
    <lineage>
        <taxon>Eukaryota</taxon>
        <taxon>Viridiplantae</taxon>
        <taxon>Streptophyta</taxon>
        <taxon>Embryophyta</taxon>
        <taxon>Tracheophyta</taxon>
        <taxon>Spermatophyta</taxon>
        <taxon>Magnoliopsida</taxon>
        <taxon>Ranunculales</taxon>
        <taxon>Papaveraceae</taxon>
        <taxon>Papaveroideae</taxon>
        <taxon>Papaver</taxon>
    </lineage>
</organism>
<evidence type="ECO:0000256" key="1">
    <source>
        <dbReference type="ARBA" id="ARBA00022763"/>
    </source>
</evidence>
<feature type="domain" description="Morc S5" evidence="3">
    <location>
        <begin position="40"/>
        <end position="139"/>
    </location>
</feature>
<dbReference type="InterPro" id="IPR045261">
    <property type="entry name" value="MORC_ATPase"/>
</dbReference>
<proteinExistence type="predicted"/>